<name>A0A0E3HNR0_9CAUD</name>
<reference evidence="1 2" key="1">
    <citation type="submission" date="2013-12" db="EMBL/GenBank/DDBJ databases">
        <title>Ecological redundancy of diverse viral populations within a natural community.</title>
        <authorList>
            <person name="Gregory A.C."/>
            <person name="LaButti K."/>
            <person name="Copeland A."/>
            <person name="Woyke T."/>
            <person name="Sullivan M.B."/>
        </authorList>
    </citation>
    <scope>NUCLEOTIDE SEQUENCE [LARGE SCALE GENOMIC DNA]</scope>
    <source>
        <strain evidence="1">Syn7803US36</strain>
    </source>
</reference>
<dbReference type="InterPro" id="IPR036388">
    <property type="entry name" value="WH-like_DNA-bd_sf"/>
</dbReference>
<evidence type="ECO:0000313" key="2">
    <source>
        <dbReference type="Proteomes" id="UP000185314"/>
    </source>
</evidence>
<keyword evidence="1" id="KW-0255">Endonuclease</keyword>
<sequence length="144" mass="16767">MSFWKSSITYDDFDCISDALGIERGAPYPHTDLNVEYTKQNSFNGGKHTQSYWDSLTPEEKHIRCNLRKNYKHSDVTKYKMSVSAHKNKPHLHKGGKLIKDGVVEEFKCMTHFCKKHTLSTGHVCELLQGKRKSVKGWRLWENH</sequence>
<dbReference type="EMBL" id="KJ019096">
    <property type="protein sequence ID" value="AIX30193.1"/>
    <property type="molecule type" value="Genomic_DNA"/>
</dbReference>
<gene>
    <name evidence="1" type="ORF">Syn7803US36_5</name>
</gene>
<keyword evidence="1" id="KW-0540">Nuclease</keyword>
<dbReference type="Proteomes" id="UP000185314">
    <property type="component" value="Segment"/>
</dbReference>
<organism evidence="1 2">
    <name type="scientific">Synechococcus phage ACG-2014f</name>
    <dbReference type="NCBI Taxonomy" id="1493511"/>
    <lineage>
        <taxon>Viruses</taxon>
        <taxon>Duplodnaviria</taxon>
        <taxon>Heunggongvirae</taxon>
        <taxon>Uroviricota</taxon>
        <taxon>Caudoviricetes</taxon>
        <taxon>Pantevenvirales</taxon>
        <taxon>Kyanoviridae</taxon>
        <taxon>Atlauavirus</taxon>
        <taxon>Atlauavirus tusconc8</taxon>
    </lineage>
</organism>
<dbReference type="GO" id="GO:0004519">
    <property type="term" value="F:endonuclease activity"/>
    <property type="evidence" value="ECO:0007669"/>
    <property type="project" value="UniProtKB-KW"/>
</dbReference>
<accession>A0A0E3HNR0</accession>
<evidence type="ECO:0000313" key="1">
    <source>
        <dbReference type="EMBL" id="AIX30193.1"/>
    </source>
</evidence>
<dbReference type="Gene3D" id="1.10.10.10">
    <property type="entry name" value="Winged helix-like DNA-binding domain superfamily/Winged helix DNA-binding domain"/>
    <property type="match status" value="1"/>
</dbReference>
<proteinExistence type="predicted"/>
<keyword evidence="1" id="KW-0378">Hydrolase</keyword>
<protein>
    <submittedName>
        <fullName evidence="1">Group I intron endonuclease</fullName>
    </submittedName>
</protein>